<dbReference type="AlphaFoldDB" id="A0A9D1RHP6"/>
<evidence type="ECO:0000313" key="2">
    <source>
        <dbReference type="EMBL" id="HIW86756.1"/>
    </source>
</evidence>
<protein>
    <submittedName>
        <fullName evidence="2">Uncharacterized protein</fullName>
    </submittedName>
</protein>
<sequence>MKRIIKLFVFACAVFFGTSSFAQMIFDGNLEEINKPIHGEYSDVIIKPISGSNDVTIETGSTIESLQIFKGNGSPVNLTIEDGVTIGECIVKTGATLVITKASIVDQNTSWNIAKGGSIVVEGQEGSFRTLGQITVNRYIVAGQWNFMGLPNSETMLPFVAANLPNLWALEFDYSTNNWSEEFLHGNNALPRGTGIFVWTDTTRTLTYASATHTDGELTVQKDLTAQNIEGVSGRWMALSNPYLGTLNIAEFLEDNSSVIQGGTVYVYDGTAFNSDEIVSGDISVGQGFFVNMTNTENAIAFKPSQMKYYPSATPAAKASVASREYVKVSVSTDGYKVPVMICQNDLAGQEYDIFDANKMFGDGSVAEPIL</sequence>
<feature type="chain" id="PRO_5039213891" evidence="1">
    <location>
        <begin position="23"/>
        <end position="371"/>
    </location>
</feature>
<comment type="caution">
    <text evidence="2">The sequence shown here is derived from an EMBL/GenBank/DDBJ whole genome shotgun (WGS) entry which is preliminary data.</text>
</comment>
<accession>A0A9D1RHP6</accession>
<evidence type="ECO:0000256" key="1">
    <source>
        <dbReference type="SAM" id="SignalP"/>
    </source>
</evidence>
<reference evidence="2" key="2">
    <citation type="submission" date="2021-04" db="EMBL/GenBank/DDBJ databases">
        <authorList>
            <person name="Gilroy R."/>
        </authorList>
    </citation>
    <scope>NUCLEOTIDE SEQUENCE</scope>
    <source>
        <strain evidence="2">Gambia16-930</strain>
    </source>
</reference>
<dbReference type="Proteomes" id="UP000824267">
    <property type="component" value="Unassembled WGS sequence"/>
</dbReference>
<reference evidence="2" key="1">
    <citation type="journal article" date="2021" name="PeerJ">
        <title>Extensive microbial diversity within the chicken gut microbiome revealed by metagenomics and culture.</title>
        <authorList>
            <person name="Gilroy R."/>
            <person name="Ravi A."/>
            <person name="Getino M."/>
            <person name="Pursley I."/>
            <person name="Horton D.L."/>
            <person name="Alikhan N.F."/>
            <person name="Baker D."/>
            <person name="Gharbi K."/>
            <person name="Hall N."/>
            <person name="Watson M."/>
            <person name="Adriaenssens E.M."/>
            <person name="Foster-Nyarko E."/>
            <person name="Jarju S."/>
            <person name="Secka A."/>
            <person name="Antonio M."/>
            <person name="Oren A."/>
            <person name="Chaudhuri R.R."/>
            <person name="La Ragione R."/>
            <person name="Hildebrand F."/>
            <person name="Pallen M.J."/>
        </authorList>
    </citation>
    <scope>NUCLEOTIDE SEQUENCE</scope>
    <source>
        <strain evidence="2">Gambia16-930</strain>
    </source>
</reference>
<gene>
    <name evidence="2" type="ORF">IAC47_00555</name>
</gene>
<organism evidence="2 3">
    <name type="scientific">Candidatus Onthomorpha intestinigallinarum</name>
    <dbReference type="NCBI Taxonomy" id="2840880"/>
    <lineage>
        <taxon>Bacteria</taxon>
        <taxon>Pseudomonadati</taxon>
        <taxon>Bacteroidota</taxon>
        <taxon>Bacteroidia</taxon>
        <taxon>Bacteroidales</taxon>
        <taxon>Candidatus Onthomorpha</taxon>
    </lineage>
</organism>
<evidence type="ECO:0000313" key="3">
    <source>
        <dbReference type="Proteomes" id="UP000824267"/>
    </source>
</evidence>
<proteinExistence type="predicted"/>
<dbReference type="EMBL" id="DXGG01000021">
    <property type="protein sequence ID" value="HIW86756.1"/>
    <property type="molecule type" value="Genomic_DNA"/>
</dbReference>
<keyword evidence="1" id="KW-0732">Signal</keyword>
<name>A0A9D1RHP6_9BACT</name>
<feature type="signal peptide" evidence="1">
    <location>
        <begin position="1"/>
        <end position="22"/>
    </location>
</feature>